<dbReference type="KEGG" id="alim:106519220"/>
<comment type="similarity">
    <text evidence="2 12">Belongs to the glycosyltransferase 31 family.</text>
</comment>
<organism evidence="13 14">
    <name type="scientific">Austrofundulus limnaeus</name>
    <name type="common">Annual killifish</name>
    <dbReference type="NCBI Taxonomy" id="52670"/>
    <lineage>
        <taxon>Eukaryota</taxon>
        <taxon>Metazoa</taxon>
        <taxon>Chordata</taxon>
        <taxon>Craniata</taxon>
        <taxon>Vertebrata</taxon>
        <taxon>Euteleostomi</taxon>
        <taxon>Actinopterygii</taxon>
        <taxon>Neopterygii</taxon>
        <taxon>Teleostei</taxon>
        <taxon>Neoteleostei</taxon>
        <taxon>Acanthomorphata</taxon>
        <taxon>Ovalentaria</taxon>
        <taxon>Atherinomorphae</taxon>
        <taxon>Cyprinodontiformes</taxon>
        <taxon>Rivulidae</taxon>
        <taxon>Austrofundulus</taxon>
    </lineage>
</organism>
<evidence type="ECO:0000313" key="14">
    <source>
        <dbReference type="RefSeq" id="XP_013866247.1"/>
    </source>
</evidence>
<dbReference type="OrthoDB" id="2139606at2759"/>
<reference evidence="14" key="1">
    <citation type="submission" date="2025-08" db="UniProtKB">
        <authorList>
            <consortium name="RefSeq"/>
        </authorList>
    </citation>
    <scope>IDENTIFICATION</scope>
    <source>
        <strain evidence="14">Quisiro</strain>
        <tissue evidence="14">Liver</tissue>
    </source>
</reference>
<keyword evidence="5" id="KW-0812">Transmembrane</keyword>
<evidence type="ECO:0000313" key="13">
    <source>
        <dbReference type="Proteomes" id="UP000192220"/>
    </source>
</evidence>
<evidence type="ECO:0000256" key="5">
    <source>
        <dbReference type="ARBA" id="ARBA00022692"/>
    </source>
</evidence>
<dbReference type="EC" id="2.4.1.-" evidence="12"/>
<evidence type="ECO:0000256" key="9">
    <source>
        <dbReference type="ARBA" id="ARBA00023136"/>
    </source>
</evidence>
<dbReference type="GO" id="GO:0008499">
    <property type="term" value="F:N-acetyl-beta-D-glucosaminide beta-(1,3)-galactosyltransferase activity"/>
    <property type="evidence" value="ECO:0007669"/>
    <property type="project" value="UniProtKB-ARBA"/>
</dbReference>
<evidence type="ECO:0000256" key="12">
    <source>
        <dbReference type="RuleBase" id="RU363063"/>
    </source>
</evidence>
<keyword evidence="4" id="KW-0808">Transferase</keyword>
<evidence type="ECO:0000256" key="2">
    <source>
        <dbReference type="ARBA" id="ARBA00008661"/>
    </source>
</evidence>
<evidence type="ECO:0000256" key="11">
    <source>
        <dbReference type="ARBA" id="ARBA00043952"/>
    </source>
</evidence>
<dbReference type="GO" id="GO:0000139">
    <property type="term" value="C:Golgi membrane"/>
    <property type="evidence" value="ECO:0007669"/>
    <property type="project" value="UniProtKB-SubCell"/>
</dbReference>
<accession>A0A2I4BET5</accession>
<evidence type="ECO:0000256" key="10">
    <source>
        <dbReference type="ARBA" id="ARBA00023180"/>
    </source>
</evidence>
<evidence type="ECO:0000256" key="6">
    <source>
        <dbReference type="ARBA" id="ARBA00022968"/>
    </source>
</evidence>
<dbReference type="PANTHER" id="PTHR11214:SF23">
    <property type="entry name" value="N-ACETYLLACTOSAMINIDE BETA-1,3-N-ACETYLGLUCOSAMINYLTRANSFERASE 3"/>
    <property type="match status" value="1"/>
</dbReference>
<dbReference type="FunFam" id="3.90.550.50:FF:000009">
    <property type="entry name" value="Hexosyltransferase"/>
    <property type="match status" value="1"/>
</dbReference>
<evidence type="ECO:0000256" key="1">
    <source>
        <dbReference type="ARBA" id="ARBA00004323"/>
    </source>
</evidence>
<dbReference type="Pfam" id="PF01762">
    <property type="entry name" value="Galactosyl_T"/>
    <property type="match status" value="1"/>
</dbReference>
<keyword evidence="6" id="KW-0735">Signal-anchor</keyword>
<comment type="subcellular location">
    <subcellularLocation>
        <location evidence="1 12">Golgi apparatus membrane</location>
        <topology evidence="1 12">Single-pass type II membrane protein</topology>
    </subcellularLocation>
</comment>
<keyword evidence="7" id="KW-1133">Transmembrane helix</keyword>
<dbReference type="InterPro" id="IPR002659">
    <property type="entry name" value="Glyco_trans_31"/>
</dbReference>
<keyword evidence="13" id="KW-1185">Reference proteome</keyword>
<keyword evidence="3 12" id="KW-0328">Glycosyltransferase</keyword>
<dbReference type="GO" id="GO:0016266">
    <property type="term" value="P:protein O-linked glycosylation via N-acetyl-galactosamine"/>
    <property type="evidence" value="ECO:0007669"/>
    <property type="project" value="UniProtKB-ARBA"/>
</dbReference>
<proteinExistence type="inferred from homology"/>
<dbReference type="RefSeq" id="XP_013866247.1">
    <property type="nucleotide sequence ID" value="XM_014010793.1"/>
</dbReference>
<dbReference type="STRING" id="52670.A0A2I4BET5"/>
<evidence type="ECO:0000256" key="8">
    <source>
        <dbReference type="ARBA" id="ARBA00023034"/>
    </source>
</evidence>
<dbReference type="GeneID" id="106519220"/>
<dbReference type="Proteomes" id="UP000192220">
    <property type="component" value="Unplaced"/>
</dbReference>
<evidence type="ECO:0000256" key="3">
    <source>
        <dbReference type="ARBA" id="ARBA00022676"/>
    </source>
</evidence>
<keyword evidence="9" id="KW-0472">Membrane</keyword>
<dbReference type="Gene3D" id="3.90.550.50">
    <property type="match status" value="1"/>
</dbReference>
<protein>
    <recommendedName>
        <fullName evidence="12">Hexosyltransferase</fullName>
        <ecNumber evidence="12">2.4.1.-</ecNumber>
    </recommendedName>
</protein>
<gene>
    <name evidence="14" type="primary">LOC106519220</name>
</gene>
<evidence type="ECO:0000256" key="7">
    <source>
        <dbReference type="ARBA" id="ARBA00022989"/>
    </source>
</evidence>
<keyword evidence="10" id="KW-0325">Glycoprotein</keyword>
<dbReference type="InParanoid" id="A0A2I4BET5"/>
<dbReference type="PANTHER" id="PTHR11214">
    <property type="entry name" value="BETA-1,3-N-ACETYLGLUCOSAMINYLTRANSFERASE"/>
    <property type="match status" value="1"/>
</dbReference>
<name>A0A2I4BET5_AUSLI</name>
<keyword evidence="8 12" id="KW-0333">Golgi apparatus</keyword>
<dbReference type="GO" id="GO:0030311">
    <property type="term" value="P:poly-N-acetyllactosamine biosynthetic process"/>
    <property type="evidence" value="ECO:0007669"/>
    <property type="project" value="TreeGrafter"/>
</dbReference>
<comment type="pathway">
    <text evidence="11">Protein modification.</text>
</comment>
<sequence>MSRCFKKSFTIPQAFILLGALSMVIYFSKFNGVDPVTPILPAVQVQNDSKVIPLTTVNSHVSTSHVEVMEKCEANMSVTSLSDFASLPDAIQNFLFYRHCRHFPLLLDLPEKCRGVNKSEEVFLLLVIKSSPNNYDRREVLRKTWAKERTHNGVWIRRLFILGTSGAGYEKEKLNKLLQAEQEEFNDILQWDFNDTFHNLTLKQTLFLGWMKRKCANVRFLFNGDDDVFANTDNMVDYLQSLEGNDGSKHLFTGYLFINEKVVRWKGSKYFIPTVIQETETYPPYCGGGGYLFSGYTALVINEMSQNITIHPIDDAYMGMCLLKAELEPSLHGGVKTLGLNMPSKGHDDFEPCYLRQLLLVHRFLPPEMYLMWKQVNDPHLDCSPSTKLK</sequence>
<evidence type="ECO:0000256" key="4">
    <source>
        <dbReference type="ARBA" id="ARBA00022679"/>
    </source>
</evidence>
<dbReference type="AlphaFoldDB" id="A0A2I4BET5"/>